<feature type="compositionally biased region" description="Low complexity" evidence="1">
    <location>
        <begin position="20"/>
        <end position="30"/>
    </location>
</feature>
<sequence length="65" mass="6972">MREPSNDKGRATSEARDAVAARPSTSSATAITAAMRRYLAAEQYRELSREGEQPRAKPVAGNHAG</sequence>
<evidence type="ECO:0000256" key="1">
    <source>
        <dbReference type="SAM" id="MobiDB-lite"/>
    </source>
</evidence>
<comment type="caution">
    <text evidence="2">The sequence shown here is derived from an EMBL/GenBank/DDBJ whole genome shotgun (WGS) entry which is preliminary data.</text>
</comment>
<evidence type="ECO:0000313" key="2">
    <source>
        <dbReference type="EMBL" id="MFC7363281.1"/>
    </source>
</evidence>
<reference evidence="3" key="1">
    <citation type="journal article" date="2019" name="Int. J. Syst. Evol. Microbiol.">
        <title>The Global Catalogue of Microorganisms (GCM) 10K type strain sequencing project: providing services to taxonomists for standard genome sequencing and annotation.</title>
        <authorList>
            <consortium name="The Broad Institute Genomics Platform"/>
            <consortium name="The Broad Institute Genome Sequencing Center for Infectious Disease"/>
            <person name="Wu L."/>
            <person name="Ma J."/>
        </authorList>
    </citation>
    <scope>NUCLEOTIDE SEQUENCE [LARGE SCALE GENOMIC DNA]</scope>
    <source>
        <strain evidence="3">FCH27</strain>
    </source>
</reference>
<gene>
    <name evidence="2" type="ORF">ACFQO6_23620</name>
</gene>
<proteinExistence type="predicted"/>
<dbReference type="EMBL" id="JBHTCH010000030">
    <property type="protein sequence ID" value="MFC7363281.1"/>
    <property type="molecule type" value="Genomic_DNA"/>
</dbReference>
<feature type="compositionally biased region" description="Basic and acidic residues" evidence="1">
    <location>
        <begin position="45"/>
        <end position="55"/>
    </location>
</feature>
<dbReference type="Proteomes" id="UP001596524">
    <property type="component" value="Unassembled WGS sequence"/>
</dbReference>
<feature type="region of interest" description="Disordered" evidence="1">
    <location>
        <begin position="1"/>
        <end position="30"/>
    </location>
</feature>
<organism evidence="2 3">
    <name type="scientific">Nocardioides astragali</name>
    <dbReference type="NCBI Taxonomy" id="1776736"/>
    <lineage>
        <taxon>Bacteria</taxon>
        <taxon>Bacillati</taxon>
        <taxon>Actinomycetota</taxon>
        <taxon>Actinomycetes</taxon>
        <taxon>Propionibacteriales</taxon>
        <taxon>Nocardioidaceae</taxon>
        <taxon>Nocardioides</taxon>
    </lineage>
</organism>
<feature type="compositionally biased region" description="Basic and acidic residues" evidence="1">
    <location>
        <begin position="1"/>
        <end position="19"/>
    </location>
</feature>
<name>A0ABW2NB25_9ACTN</name>
<keyword evidence="3" id="KW-1185">Reference proteome</keyword>
<accession>A0ABW2NB25</accession>
<feature type="region of interest" description="Disordered" evidence="1">
    <location>
        <begin position="45"/>
        <end position="65"/>
    </location>
</feature>
<dbReference type="RefSeq" id="WP_255889372.1">
    <property type="nucleotide sequence ID" value="NZ_JAFMZM010000002.1"/>
</dbReference>
<protein>
    <submittedName>
        <fullName evidence="2">Uncharacterized protein</fullName>
    </submittedName>
</protein>
<evidence type="ECO:0000313" key="3">
    <source>
        <dbReference type="Proteomes" id="UP001596524"/>
    </source>
</evidence>